<dbReference type="RefSeq" id="WP_115973653.1">
    <property type="nucleotide sequence ID" value="NZ_QNVT01000039.1"/>
</dbReference>
<dbReference type="Proteomes" id="UP000256686">
    <property type="component" value="Unassembled WGS sequence"/>
</dbReference>
<evidence type="ECO:0000259" key="1">
    <source>
        <dbReference type="PROSITE" id="PS50164"/>
    </source>
</evidence>
<dbReference type="EMBL" id="QNVT01000039">
    <property type="protein sequence ID" value="REC59397.1"/>
    <property type="molecule type" value="Genomic_DNA"/>
</dbReference>
<proteinExistence type="predicted"/>
<comment type="caution">
    <text evidence="2">The sequence shown here is derived from an EMBL/GenBank/DDBJ whole genome shotgun (WGS) entry which is preliminary data.</text>
</comment>
<feature type="domain" description="GIY-YIG" evidence="1">
    <location>
        <begin position="40"/>
        <end position="148"/>
    </location>
</feature>
<reference evidence="3" key="1">
    <citation type="submission" date="2018-06" db="EMBL/GenBank/DDBJ databases">
        <authorList>
            <person name="Lum Nde A."/>
            <person name="Hugo C."/>
        </authorList>
    </citation>
    <scope>NUCLEOTIDE SEQUENCE [LARGE SCALE GENOMIC DNA]</scope>
    <source>
        <strain evidence="3">1_F178</strain>
    </source>
</reference>
<organism evidence="2 3">
    <name type="scientific">Chryseobacterium pennae</name>
    <dbReference type="NCBI Taxonomy" id="2258962"/>
    <lineage>
        <taxon>Bacteria</taxon>
        <taxon>Pseudomonadati</taxon>
        <taxon>Bacteroidota</taxon>
        <taxon>Flavobacteriia</taxon>
        <taxon>Flavobacteriales</taxon>
        <taxon>Weeksellaceae</taxon>
        <taxon>Chryseobacterium group</taxon>
        <taxon>Chryseobacterium</taxon>
    </lineage>
</organism>
<keyword evidence="3" id="KW-1185">Reference proteome</keyword>
<evidence type="ECO:0000313" key="2">
    <source>
        <dbReference type="EMBL" id="REC59397.1"/>
    </source>
</evidence>
<protein>
    <recommendedName>
        <fullName evidence="1">GIY-YIG domain-containing protein</fullName>
    </recommendedName>
</protein>
<dbReference type="AlphaFoldDB" id="A0A3D9C0M1"/>
<sequence>MNDTISYKIQNAYMLPYEKVIDKEFMDLYDKTNEIIASSRIYFVCRLRSKGFLFNRFSKPEVLYVGETFDKENRFYRHEKILKATTLKEPKDKLVVYFLHIRFSYLGLNTFYNNPMEIFNEIKDLNSKTSVRLLERLYIKLFNPILNESHNDNNVIEDNLVQKKLIDNSIHYVNLDIGMNESLFNFTGGKRAEKHDIYTFNLTNNEMTFGHPLLELL</sequence>
<dbReference type="PROSITE" id="PS50164">
    <property type="entry name" value="GIY_YIG"/>
    <property type="match status" value="1"/>
</dbReference>
<dbReference type="InterPro" id="IPR000305">
    <property type="entry name" value="GIY-YIG_endonuc"/>
</dbReference>
<gene>
    <name evidence="2" type="ORF">DRF65_26180</name>
</gene>
<evidence type="ECO:0000313" key="3">
    <source>
        <dbReference type="Proteomes" id="UP000256686"/>
    </source>
</evidence>
<name>A0A3D9C0M1_9FLAO</name>
<accession>A0A3D9C0M1</accession>